<feature type="chain" id="PRO_5034776513" evidence="1">
    <location>
        <begin position="25"/>
        <end position="283"/>
    </location>
</feature>
<proteinExistence type="predicted"/>
<evidence type="ECO:0000313" key="3">
    <source>
        <dbReference type="Proteomes" id="UP000624404"/>
    </source>
</evidence>
<accession>A0A8H2VTE8</accession>
<dbReference type="OrthoDB" id="3562084at2759"/>
<comment type="caution">
    <text evidence="2">The sequence shown here is derived from an EMBL/GenBank/DDBJ whole genome shotgun (WGS) entry which is preliminary data.</text>
</comment>
<dbReference type="Proteomes" id="UP000624404">
    <property type="component" value="Unassembled WGS sequence"/>
</dbReference>
<protein>
    <submittedName>
        <fullName evidence="2">E6c12a51-57cd-4254-8ea1-cd16404c53ad</fullName>
    </submittedName>
</protein>
<evidence type="ECO:0000256" key="1">
    <source>
        <dbReference type="SAM" id="SignalP"/>
    </source>
</evidence>
<gene>
    <name evidence="2" type="ORF">SCLTRI_LOCUS3681</name>
</gene>
<dbReference type="EMBL" id="CAJHIA010000011">
    <property type="protein sequence ID" value="CAD6443889.1"/>
    <property type="molecule type" value="Genomic_DNA"/>
</dbReference>
<sequence length="283" mass="30689">MARPHLSNTLVFLLLFSIPHISQASKPTKTITVNPCTFTPTIPTVVSPSSPCPTVTISTSHTSCPPTNPTSCSQNFCISDAFISVPCTCPYSVPTTTVYTPCPSACSQTCFIGHQIYRETSCSTPIDTYTYTTPTTSTSTTTSNNLVTCSCPYYPPYPTNCIFPCPEHTPSTTTTSNPTTTSTTNPTTSNNLVTCSCPYYPPYPTNCIFPCPVHTPTTVITVPTTITSISTPSCDSITVTTGKSCPLIIGGPCESTSFDVMYLPLHRNHKMRLWRFDRNSYEL</sequence>
<keyword evidence="3" id="KW-1185">Reference proteome</keyword>
<organism evidence="2 3">
    <name type="scientific">Sclerotinia trifoliorum</name>
    <dbReference type="NCBI Taxonomy" id="28548"/>
    <lineage>
        <taxon>Eukaryota</taxon>
        <taxon>Fungi</taxon>
        <taxon>Dikarya</taxon>
        <taxon>Ascomycota</taxon>
        <taxon>Pezizomycotina</taxon>
        <taxon>Leotiomycetes</taxon>
        <taxon>Helotiales</taxon>
        <taxon>Sclerotiniaceae</taxon>
        <taxon>Sclerotinia</taxon>
    </lineage>
</organism>
<keyword evidence="1" id="KW-0732">Signal</keyword>
<name>A0A8H2VTE8_9HELO</name>
<evidence type="ECO:0000313" key="2">
    <source>
        <dbReference type="EMBL" id="CAD6443889.1"/>
    </source>
</evidence>
<feature type="signal peptide" evidence="1">
    <location>
        <begin position="1"/>
        <end position="24"/>
    </location>
</feature>
<reference evidence="2" key="1">
    <citation type="submission" date="2020-10" db="EMBL/GenBank/DDBJ databases">
        <authorList>
            <person name="Kusch S."/>
        </authorList>
    </citation>
    <scope>NUCLEOTIDE SEQUENCE</scope>
    <source>
        <strain evidence="2">SwB9</strain>
    </source>
</reference>
<dbReference type="AlphaFoldDB" id="A0A8H2VTE8"/>